<proteinExistence type="predicted"/>
<reference evidence="1 2" key="1">
    <citation type="submission" date="2018-03" db="EMBL/GenBank/DDBJ databases">
        <title>Non-Typhoidal Salmonella genome sequencing and assembly.</title>
        <authorList>
            <person name="Matchawe C."/>
        </authorList>
    </citation>
    <scope>NUCLEOTIDE SEQUENCE [LARGE SCALE GENOMIC DNA]</scope>
    <source>
        <strain evidence="1 2">108ev</strain>
    </source>
</reference>
<comment type="caution">
    <text evidence="1">The sequence shown here is derived from an EMBL/GenBank/DDBJ whole genome shotgun (WGS) entry which is preliminary data.</text>
</comment>
<evidence type="ECO:0000313" key="1">
    <source>
        <dbReference type="EMBL" id="TGB50339.1"/>
    </source>
</evidence>
<evidence type="ECO:0000313" key="2">
    <source>
        <dbReference type="Proteomes" id="UP000298060"/>
    </source>
</evidence>
<dbReference type="Proteomes" id="UP000298060">
    <property type="component" value="Unassembled WGS sequence"/>
</dbReference>
<accession>A0A659JVT8</accession>
<name>A0A659JVT8_SALET</name>
<dbReference type="AlphaFoldDB" id="A0A659JVT8"/>
<gene>
    <name evidence="1" type="ORF">C9E94_11005</name>
</gene>
<sequence length="112" mass="12875">MPGGRVVRYREITMQPLFEKEIMMKKLYQVGMVAAVTKDSTLLVPRDVMDVMKTQICSSLAIPEIVEQLSMLGYQVRYEPMSHIENEIASLWIMIGQEEMLLNCQMEPLAVH</sequence>
<organism evidence="1 2">
    <name type="scientific">Salmonella enterica I</name>
    <dbReference type="NCBI Taxonomy" id="59201"/>
    <lineage>
        <taxon>Bacteria</taxon>
        <taxon>Pseudomonadati</taxon>
        <taxon>Pseudomonadota</taxon>
        <taxon>Gammaproteobacteria</taxon>
        <taxon>Enterobacterales</taxon>
        <taxon>Enterobacteriaceae</taxon>
        <taxon>Salmonella</taxon>
    </lineage>
</organism>
<dbReference type="EMBL" id="PYJR01000082">
    <property type="protein sequence ID" value="TGB50339.1"/>
    <property type="molecule type" value="Genomic_DNA"/>
</dbReference>
<protein>
    <submittedName>
        <fullName evidence="1">Uncharacterized protein</fullName>
    </submittedName>
</protein>